<feature type="domain" description="HNH nuclease" evidence="5">
    <location>
        <begin position="50"/>
        <end position="100"/>
    </location>
</feature>
<name>A0A2D2CXK0_METT3</name>
<evidence type="ECO:0000256" key="4">
    <source>
        <dbReference type="ARBA" id="ARBA00040194"/>
    </source>
</evidence>
<dbReference type="SMART" id="SM00507">
    <property type="entry name" value="HNHc"/>
    <property type="match status" value="1"/>
</dbReference>
<keyword evidence="6" id="KW-0255">Endonuclease</keyword>
<dbReference type="PANTHER" id="PTHR41286">
    <property type="entry name" value="HNH NUCLEASE YAJD-RELATED"/>
    <property type="match status" value="1"/>
</dbReference>
<evidence type="ECO:0000256" key="3">
    <source>
        <dbReference type="ARBA" id="ARBA00038412"/>
    </source>
</evidence>
<dbReference type="GO" id="GO:0008270">
    <property type="term" value="F:zinc ion binding"/>
    <property type="evidence" value="ECO:0007669"/>
    <property type="project" value="InterPro"/>
</dbReference>
<dbReference type="RefSeq" id="WP_003608759.1">
    <property type="nucleotide sequence ID" value="NZ_ADVE02000001.1"/>
</dbReference>
<comment type="similarity">
    <text evidence="3">Belongs to the HNH nuclease family.</text>
</comment>
<dbReference type="PANTHER" id="PTHR41286:SF1">
    <property type="entry name" value="HNH NUCLEASE YAJD-RELATED"/>
    <property type="match status" value="1"/>
</dbReference>
<keyword evidence="7" id="KW-1185">Reference proteome</keyword>
<dbReference type="Proteomes" id="UP000230709">
    <property type="component" value="Chromosome"/>
</dbReference>
<dbReference type="GO" id="GO:0005829">
    <property type="term" value="C:cytosol"/>
    <property type="evidence" value="ECO:0007669"/>
    <property type="project" value="TreeGrafter"/>
</dbReference>
<dbReference type="EMBL" id="CP023737">
    <property type="protein sequence ID" value="ATQ67416.1"/>
    <property type="molecule type" value="Genomic_DNA"/>
</dbReference>
<accession>A0A2D2CXK0</accession>
<evidence type="ECO:0000313" key="7">
    <source>
        <dbReference type="Proteomes" id="UP000230709"/>
    </source>
</evidence>
<dbReference type="Gene3D" id="1.10.30.50">
    <property type="match status" value="1"/>
</dbReference>
<dbReference type="GO" id="GO:0016787">
    <property type="term" value="F:hydrolase activity"/>
    <property type="evidence" value="ECO:0007669"/>
    <property type="project" value="UniProtKB-KW"/>
</dbReference>
<dbReference type="KEGG" id="mtw:CQW49_05540"/>
<dbReference type="SUPFAM" id="SSF161229">
    <property type="entry name" value="E6 C-terminal domain-like"/>
    <property type="match status" value="1"/>
</dbReference>
<dbReference type="CDD" id="cd00085">
    <property type="entry name" value="HNHc"/>
    <property type="match status" value="1"/>
</dbReference>
<keyword evidence="2" id="KW-0378">Hydrolase</keyword>
<gene>
    <name evidence="6" type="ORF">CQW49_05540</name>
</gene>
<evidence type="ECO:0000256" key="2">
    <source>
        <dbReference type="ARBA" id="ARBA00022801"/>
    </source>
</evidence>
<dbReference type="InterPro" id="IPR003615">
    <property type="entry name" value="HNH_nuc"/>
</dbReference>
<dbReference type="AlphaFoldDB" id="A0A2D2CXK0"/>
<evidence type="ECO:0000313" key="6">
    <source>
        <dbReference type="EMBL" id="ATQ67416.1"/>
    </source>
</evidence>
<keyword evidence="1" id="KW-0540">Nuclease</keyword>
<evidence type="ECO:0000256" key="1">
    <source>
        <dbReference type="ARBA" id="ARBA00022722"/>
    </source>
</evidence>
<reference evidence="7" key="1">
    <citation type="submission" date="2017-10" db="EMBL/GenBank/DDBJ databases">
        <title>Completed PacBio SMRT sequence of Methylosinus trichosporium OB3b reveals presence of a third large plasmid.</title>
        <authorList>
            <person name="Charles T.C."/>
            <person name="Lynch M.D.J."/>
            <person name="Heil J.R."/>
            <person name="Cheng J."/>
        </authorList>
    </citation>
    <scope>NUCLEOTIDE SEQUENCE [LARGE SCALE GENOMIC DNA]</scope>
    <source>
        <strain evidence="7">OB3b</strain>
    </source>
</reference>
<dbReference type="GO" id="GO:0004519">
    <property type="term" value="F:endonuclease activity"/>
    <property type="evidence" value="ECO:0007669"/>
    <property type="project" value="UniProtKB-KW"/>
</dbReference>
<protein>
    <recommendedName>
        <fullName evidence="4">Putative HNH nuclease YajD</fullName>
    </recommendedName>
</protein>
<proteinExistence type="inferred from homology"/>
<dbReference type="Pfam" id="PF01844">
    <property type="entry name" value="HNH"/>
    <property type="match status" value="1"/>
</dbReference>
<evidence type="ECO:0000259" key="5">
    <source>
        <dbReference type="SMART" id="SM00507"/>
    </source>
</evidence>
<sequence length="117" mass="13510">MPYAAPRHCSRHHRLFTGTRCPDCERESKVRAEERRPSATERGYNHDWRKARAQFLEVHPTCCKCGAPATVVDHVVAHKGDRALFWERTNWQPLCRPCHQTKTNRSDGGGFGGRTRR</sequence>
<dbReference type="STRING" id="595536.GCA_000178815_04049"/>
<dbReference type="InterPro" id="IPR002711">
    <property type="entry name" value="HNH"/>
</dbReference>
<dbReference type="GO" id="GO:0003676">
    <property type="term" value="F:nucleic acid binding"/>
    <property type="evidence" value="ECO:0007669"/>
    <property type="project" value="InterPro"/>
</dbReference>
<organism evidence="6 7">
    <name type="scientific">Methylosinus trichosporium (strain ATCC 35070 / NCIMB 11131 / UNIQEM 75 / OB3b)</name>
    <dbReference type="NCBI Taxonomy" id="595536"/>
    <lineage>
        <taxon>Bacteria</taxon>
        <taxon>Pseudomonadati</taxon>
        <taxon>Pseudomonadota</taxon>
        <taxon>Alphaproteobacteria</taxon>
        <taxon>Hyphomicrobiales</taxon>
        <taxon>Methylocystaceae</taxon>
        <taxon>Methylosinus</taxon>
    </lineage>
</organism>
<dbReference type="InterPro" id="IPR038575">
    <property type="entry name" value="E6_sf"/>
</dbReference>